<dbReference type="Proteomes" id="UP000257109">
    <property type="component" value="Unassembled WGS sequence"/>
</dbReference>
<reference evidence="1" key="1">
    <citation type="submission" date="2018-05" db="EMBL/GenBank/DDBJ databases">
        <title>Draft genome of Mucuna pruriens seed.</title>
        <authorList>
            <person name="Nnadi N.E."/>
            <person name="Vos R."/>
            <person name="Hasami M.H."/>
            <person name="Devisetty U.K."/>
            <person name="Aguiy J.C."/>
        </authorList>
    </citation>
    <scope>NUCLEOTIDE SEQUENCE [LARGE SCALE GENOMIC DNA]</scope>
    <source>
        <strain evidence="1">JCA_2017</strain>
    </source>
</reference>
<dbReference type="OrthoDB" id="909585at2759"/>
<evidence type="ECO:0000313" key="1">
    <source>
        <dbReference type="EMBL" id="RDX81207.1"/>
    </source>
</evidence>
<evidence type="ECO:0000313" key="2">
    <source>
        <dbReference type="Proteomes" id="UP000257109"/>
    </source>
</evidence>
<dbReference type="AlphaFoldDB" id="A0A371FSA3"/>
<gene>
    <name evidence="1" type="ORF">CR513_38141</name>
</gene>
<keyword evidence="2" id="KW-1185">Reference proteome</keyword>
<organism evidence="1 2">
    <name type="scientific">Mucuna pruriens</name>
    <name type="common">Velvet bean</name>
    <name type="synonym">Dolichos pruriens</name>
    <dbReference type="NCBI Taxonomy" id="157652"/>
    <lineage>
        <taxon>Eukaryota</taxon>
        <taxon>Viridiplantae</taxon>
        <taxon>Streptophyta</taxon>
        <taxon>Embryophyta</taxon>
        <taxon>Tracheophyta</taxon>
        <taxon>Spermatophyta</taxon>
        <taxon>Magnoliopsida</taxon>
        <taxon>eudicotyledons</taxon>
        <taxon>Gunneridae</taxon>
        <taxon>Pentapetalae</taxon>
        <taxon>rosids</taxon>
        <taxon>fabids</taxon>
        <taxon>Fabales</taxon>
        <taxon>Fabaceae</taxon>
        <taxon>Papilionoideae</taxon>
        <taxon>50 kb inversion clade</taxon>
        <taxon>NPAAA clade</taxon>
        <taxon>indigoferoid/millettioid clade</taxon>
        <taxon>Phaseoleae</taxon>
        <taxon>Mucuna</taxon>
    </lineage>
</organism>
<name>A0A371FSA3_MUCPR</name>
<feature type="non-terminal residue" evidence="1">
    <location>
        <position position="1"/>
    </location>
</feature>
<accession>A0A371FSA3</accession>
<protein>
    <submittedName>
        <fullName evidence="1">Uncharacterized protein</fullName>
    </submittedName>
</protein>
<proteinExistence type="predicted"/>
<sequence length="70" mass="8289">MFLSLRKSKLLLDVDRPFKILKRINDNAYIVDILQEYWGSTKVQNLRSNFDKDLVDTQEGIQEDQKENDS</sequence>
<dbReference type="EMBL" id="QJKJ01007982">
    <property type="protein sequence ID" value="RDX81207.1"/>
    <property type="molecule type" value="Genomic_DNA"/>
</dbReference>
<comment type="caution">
    <text evidence="1">The sequence shown here is derived from an EMBL/GenBank/DDBJ whole genome shotgun (WGS) entry which is preliminary data.</text>
</comment>